<dbReference type="InterPro" id="IPR036420">
    <property type="entry name" value="BRCT_dom_sf"/>
</dbReference>
<feature type="compositionally biased region" description="Low complexity" evidence="17">
    <location>
        <begin position="1"/>
        <end position="14"/>
    </location>
</feature>
<dbReference type="InterPro" id="IPR012340">
    <property type="entry name" value="NA-bd_OB-fold"/>
</dbReference>
<keyword evidence="21" id="KW-1185">Reference proteome</keyword>
<dbReference type="InterPro" id="IPR000977">
    <property type="entry name" value="DNA_ligase_ATP-dep"/>
</dbReference>
<keyword evidence="4 15" id="KW-0436">Ligase</keyword>
<comment type="catalytic activity">
    <reaction evidence="14 15">
        <text>ATP + (deoxyribonucleotide)n-3'-hydroxyl + 5'-phospho-(deoxyribonucleotide)m = (deoxyribonucleotide)n+m + AMP + diphosphate.</text>
        <dbReference type="EC" id="6.5.1.1"/>
    </reaction>
</comment>
<feature type="compositionally biased region" description="Acidic residues" evidence="17">
    <location>
        <begin position="991"/>
        <end position="1004"/>
    </location>
</feature>
<dbReference type="OrthoDB" id="151490at2759"/>
<evidence type="ECO:0000313" key="20">
    <source>
        <dbReference type="EMBL" id="KAJ2930609.1"/>
    </source>
</evidence>
<protein>
    <recommendedName>
        <fullName evidence="15">DNA ligase</fullName>
        <ecNumber evidence="15">6.5.1.1</ecNumber>
    </recommendedName>
</protein>
<dbReference type="Gene3D" id="3.40.50.10190">
    <property type="entry name" value="BRCT domain"/>
    <property type="match status" value="2"/>
</dbReference>
<comment type="similarity">
    <text evidence="3 16">Belongs to the ATP-dependent DNA ligase family.</text>
</comment>
<dbReference type="PROSITE" id="PS00697">
    <property type="entry name" value="DNA_LIGASE_A1"/>
    <property type="match status" value="1"/>
</dbReference>
<dbReference type="PROSITE" id="PS50172">
    <property type="entry name" value="BRCT"/>
    <property type="match status" value="2"/>
</dbReference>
<comment type="cofactor">
    <cofactor evidence="1">
        <name>Mg(2+)</name>
        <dbReference type="ChEBI" id="CHEBI:18420"/>
    </cofactor>
</comment>
<feature type="non-terminal residue" evidence="20">
    <location>
        <position position="1148"/>
    </location>
</feature>
<evidence type="ECO:0000256" key="7">
    <source>
        <dbReference type="ARBA" id="ARBA00022741"/>
    </source>
</evidence>
<feature type="domain" description="BRCT" evidence="19">
    <location>
        <begin position="681"/>
        <end position="778"/>
    </location>
</feature>
<dbReference type="GO" id="GO:0005524">
    <property type="term" value="F:ATP binding"/>
    <property type="evidence" value="ECO:0007669"/>
    <property type="project" value="UniProtKB-KW"/>
</dbReference>
<dbReference type="InterPro" id="IPR012310">
    <property type="entry name" value="DNA_ligase_ATP-dep_cent"/>
</dbReference>
<dbReference type="AlphaFoldDB" id="A0A9W8MJA4"/>
<feature type="compositionally biased region" description="Acidic residues" evidence="17">
    <location>
        <begin position="855"/>
        <end position="881"/>
    </location>
</feature>
<evidence type="ECO:0000256" key="3">
    <source>
        <dbReference type="ARBA" id="ARBA00007572"/>
    </source>
</evidence>
<keyword evidence="6" id="KW-0677">Repeat</keyword>
<dbReference type="InterPro" id="IPR044125">
    <property type="entry name" value="Adenylation_DNA_ligase_IV"/>
</dbReference>
<dbReference type="GO" id="GO:0003910">
    <property type="term" value="F:DNA ligase (ATP) activity"/>
    <property type="evidence" value="ECO:0007669"/>
    <property type="project" value="UniProtKB-EC"/>
</dbReference>
<feature type="compositionally biased region" description="Basic and acidic residues" evidence="17">
    <location>
        <begin position="886"/>
        <end position="898"/>
    </location>
</feature>
<feature type="compositionally biased region" description="Acidic residues" evidence="17">
    <location>
        <begin position="812"/>
        <end position="829"/>
    </location>
</feature>
<evidence type="ECO:0000256" key="1">
    <source>
        <dbReference type="ARBA" id="ARBA00001946"/>
    </source>
</evidence>
<feature type="region of interest" description="Disordered" evidence="17">
    <location>
        <begin position="982"/>
        <end position="1022"/>
    </location>
</feature>
<keyword evidence="12 15" id="KW-0234">DNA repair</keyword>
<evidence type="ECO:0000313" key="21">
    <source>
        <dbReference type="Proteomes" id="UP001140091"/>
    </source>
</evidence>
<evidence type="ECO:0000256" key="2">
    <source>
        <dbReference type="ARBA" id="ARBA00004123"/>
    </source>
</evidence>
<keyword evidence="9 15" id="KW-0067">ATP-binding</keyword>
<dbReference type="InterPro" id="IPR029710">
    <property type="entry name" value="LIG4"/>
</dbReference>
<evidence type="ECO:0000256" key="9">
    <source>
        <dbReference type="ARBA" id="ARBA00022840"/>
    </source>
</evidence>
<evidence type="ECO:0000256" key="11">
    <source>
        <dbReference type="ARBA" id="ARBA00023172"/>
    </source>
</evidence>
<dbReference type="GO" id="GO:0006310">
    <property type="term" value="P:DNA recombination"/>
    <property type="evidence" value="ECO:0007669"/>
    <property type="project" value="UniProtKB-KW"/>
</dbReference>
<feature type="compositionally biased region" description="Acidic residues" evidence="17">
    <location>
        <begin position="949"/>
        <end position="962"/>
    </location>
</feature>
<evidence type="ECO:0000259" key="19">
    <source>
        <dbReference type="PROSITE" id="PS50172"/>
    </source>
</evidence>
<dbReference type="GO" id="GO:0046872">
    <property type="term" value="F:metal ion binding"/>
    <property type="evidence" value="ECO:0007669"/>
    <property type="project" value="UniProtKB-KW"/>
</dbReference>
<feature type="region of interest" description="Disordered" evidence="17">
    <location>
        <begin position="803"/>
        <end position="970"/>
    </location>
</feature>
<dbReference type="SUPFAM" id="SSF52113">
    <property type="entry name" value="BRCT domain"/>
    <property type="match status" value="2"/>
</dbReference>
<name>A0A9W8MJA4_9AGAR</name>
<evidence type="ECO:0000256" key="14">
    <source>
        <dbReference type="ARBA" id="ARBA00034003"/>
    </source>
</evidence>
<dbReference type="NCBIfam" id="TIGR00574">
    <property type="entry name" value="dnl1"/>
    <property type="match status" value="1"/>
</dbReference>
<dbReference type="PROSITE" id="PS50160">
    <property type="entry name" value="DNA_LIGASE_A3"/>
    <property type="match status" value="1"/>
</dbReference>
<dbReference type="PANTHER" id="PTHR45997:SF1">
    <property type="entry name" value="DNA LIGASE 4"/>
    <property type="match status" value="1"/>
</dbReference>
<feature type="compositionally biased region" description="Acidic residues" evidence="17">
    <location>
        <begin position="906"/>
        <end position="921"/>
    </location>
</feature>
<dbReference type="Gene3D" id="3.30.470.30">
    <property type="entry name" value="DNA ligase/mRNA capping enzyme"/>
    <property type="match status" value="1"/>
</dbReference>
<dbReference type="GO" id="GO:0071897">
    <property type="term" value="P:DNA biosynthetic process"/>
    <property type="evidence" value="ECO:0007669"/>
    <property type="project" value="InterPro"/>
</dbReference>
<feature type="domain" description="BRCT" evidence="19">
    <location>
        <begin position="1035"/>
        <end position="1145"/>
    </location>
</feature>
<dbReference type="SUPFAM" id="SSF117018">
    <property type="entry name" value="ATP-dependent DNA ligase DNA-binding domain"/>
    <property type="match status" value="1"/>
</dbReference>
<feature type="region of interest" description="Disordered" evidence="17">
    <location>
        <begin position="1"/>
        <end position="31"/>
    </location>
</feature>
<dbReference type="InterPro" id="IPR001357">
    <property type="entry name" value="BRCT_dom"/>
</dbReference>
<evidence type="ECO:0000256" key="15">
    <source>
        <dbReference type="RuleBase" id="RU000617"/>
    </source>
</evidence>
<gene>
    <name evidence="20" type="ORF">H1R20_g6480</name>
</gene>
<keyword evidence="13" id="KW-0539">Nucleus</keyword>
<evidence type="ECO:0000256" key="13">
    <source>
        <dbReference type="ARBA" id="ARBA00023242"/>
    </source>
</evidence>
<dbReference type="CDD" id="cd07968">
    <property type="entry name" value="OBF_DNA_ligase_IV"/>
    <property type="match status" value="1"/>
</dbReference>
<evidence type="ECO:0000256" key="12">
    <source>
        <dbReference type="ARBA" id="ARBA00023204"/>
    </source>
</evidence>
<dbReference type="CDD" id="cd07903">
    <property type="entry name" value="Adenylation_DNA_ligase_IV"/>
    <property type="match status" value="1"/>
</dbReference>
<keyword evidence="11 15" id="KW-0233">DNA recombination</keyword>
<dbReference type="Pfam" id="PF04679">
    <property type="entry name" value="DNA_ligase_A_C"/>
    <property type="match status" value="1"/>
</dbReference>
<feature type="compositionally biased region" description="Basic and acidic residues" evidence="17">
    <location>
        <begin position="840"/>
        <end position="849"/>
    </location>
</feature>
<feature type="domain" description="ATP-dependent DNA ligase family profile" evidence="18">
    <location>
        <begin position="370"/>
        <end position="521"/>
    </location>
</feature>
<dbReference type="Pfam" id="PF04675">
    <property type="entry name" value="DNA_ligase_A_N"/>
    <property type="match status" value="1"/>
</dbReference>
<dbReference type="PROSITE" id="PS00333">
    <property type="entry name" value="DNA_LIGASE_A2"/>
    <property type="match status" value="1"/>
</dbReference>
<comment type="subcellular location">
    <subcellularLocation>
        <location evidence="2">Nucleus</location>
    </subcellularLocation>
</comment>
<dbReference type="GO" id="GO:0032807">
    <property type="term" value="C:DNA ligase IV complex"/>
    <property type="evidence" value="ECO:0007669"/>
    <property type="project" value="TreeGrafter"/>
</dbReference>
<dbReference type="GO" id="GO:0003677">
    <property type="term" value="F:DNA binding"/>
    <property type="evidence" value="ECO:0007669"/>
    <property type="project" value="InterPro"/>
</dbReference>
<dbReference type="EMBL" id="JANBPK010000828">
    <property type="protein sequence ID" value="KAJ2930609.1"/>
    <property type="molecule type" value="Genomic_DNA"/>
</dbReference>
<evidence type="ECO:0000256" key="4">
    <source>
        <dbReference type="ARBA" id="ARBA00022598"/>
    </source>
</evidence>
<dbReference type="SUPFAM" id="SSF56091">
    <property type="entry name" value="DNA ligase/mRNA capping enzyme, catalytic domain"/>
    <property type="match status" value="1"/>
</dbReference>
<dbReference type="InterPro" id="IPR012308">
    <property type="entry name" value="DNA_ligase_ATP-dep_N"/>
</dbReference>
<reference evidence="20" key="1">
    <citation type="submission" date="2022-06" db="EMBL/GenBank/DDBJ databases">
        <title>Genome Sequence of Candolleomyces eurysporus.</title>
        <authorList>
            <person name="Buettner E."/>
        </authorList>
    </citation>
    <scope>NUCLEOTIDE SEQUENCE</scope>
    <source>
        <strain evidence="20">VTCC 930004</strain>
    </source>
</reference>
<organism evidence="20 21">
    <name type="scientific">Candolleomyces eurysporus</name>
    <dbReference type="NCBI Taxonomy" id="2828524"/>
    <lineage>
        <taxon>Eukaryota</taxon>
        <taxon>Fungi</taxon>
        <taxon>Dikarya</taxon>
        <taxon>Basidiomycota</taxon>
        <taxon>Agaricomycotina</taxon>
        <taxon>Agaricomycetes</taxon>
        <taxon>Agaricomycetidae</taxon>
        <taxon>Agaricales</taxon>
        <taxon>Agaricineae</taxon>
        <taxon>Psathyrellaceae</taxon>
        <taxon>Candolleomyces</taxon>
    </lineage>
</organism>
<keyword evidence="7 15" id="KW-0547">Nucleotide-binding</keyword>
<evidence type="ECO:0000259" key="18">
    <source>
        <dbReference type="PROSITE" id="PS50160"/>
    </source>
</evidence>
<evidence type="ECO:0000256" key="16">
    <source>
        <dbReference type="RuleBase" id="RU004196"/>
    </source>
</evidence>
<evidence type="ECO:0000256" key="8">
    <source>
        <dbReference type="ARBA" id="ARBA00022763"/>
    </source>
</evidence>
<proteinExistence type="inferred from homology"/>
<keyword evidence="8 15" id="KW-0227">DNA damage</keyword>
<dbReference type="SMART" id="SM00292">
    <property type="entry name" value="BRCT"/>
    <property type="match status" value="2"/>
</dbReference>
<dbReference type="Pfam" id="PF01068">
    <property type="entry name" value="DNA_ligase_A_M"/>
    <property type="match status" value="1"/>
</dbReference>
<evidence type="ECO:0000256" key="17">
    <source>
        <dbReference type="SAM" id="MobiDB-lite"/>
    </source>
</evidence>
<dbReference type="GO" id="GO:0006297">
    <property type="term" value="P:nucleotide-excision repair, DNA gap filling"/>
    <property type="evidence" value="ECO:0007669"/>
    <property type="project" value="TreeGrafter"/>
</dbReference>
<dbReference type="Gene3D" id="2.40.50.140">
    <property type="entry name" value="Nucleic acid-binding proteins"/>
    <property type="match status" value="1"/>
</dbReference>
<keyword evidence="5" id="KW-0479">Metal-binding</keyword>
<evidence type="ECO:0000256" key="5">
    <source>
        <dbReference type="ARBA" id="ARBA00022723"/>
    </source>
</evidence>
<dbReference type="Gene3D" id="1.10.3260.10">
    <property type="entry name" value="DNA ligase, ATP-dependent, N-terminal domain"/>
    <property type="match status" value="1"/>
</dbReference>
<dbReference type="InterPro" id="IPR012309">
    <property type="entry name" value="DNA_ligase_ATP-dep_C"/>
</dbReference>
<dbReference type="InterPro" id="IPR036599">
    <property type="entry name" value="DNA_ligase_N_sf"/>
</dbReference>
<keyword evidence="10" id="KW-0460">Magnesium</keyword>
<evidence type="ECO:0000256" key="6">
    <source>
        <dbReference type="ARBA" id="ARBA00022737"/>
    </source>
</evidence>
<dbReference type="Proteomes" id="UP001140091">
    <property type="component" value="Unassembled WGS sequence"/>
</dbReference>
<accession>A0A9W8MJA4</accession>
<comment type="caution">
    <text evidence="20">The sequence shown here is derived from an EMBL/GenBank/DDBJ whole genome shotgun (WGS) entry which is preliminary data.</text>
</comment>
<dbReference type="SUPFAM" id="SSF50249">
    <property type="entry name" value="Nucleic acid-binding proteins"/>
    <property type="match status" value="1"/>
</dbReference>
<dbReference type="EC" id="6.5.1.1" evidence="15"/>
<dbReference type="GO" id="GO:0006303">
    <property type="term" value="P:double-strand break repair via nonhomologous end joining"/>
    <property type="evidence" value="ECO:0007669"/>
    <property type="project" value="TreeGrafter"/>
</dbReference>
<dbReference type="PANTHER" id="PTHR45997">
    <property type="entry name" value="DNA LIGASE 4"/>
    <property type="match status" value="1"/>
</dbReference>
<dbReference type="InterPro" id="IPR016059">
    <property type="entry name" value="DNA_ligase_ATP-dep_CS"/>
</dbReference>
<evidence type="ECO:0000256" key="10">
    <source>
        <dbReference type="ARBA" id="ARBA00022842"/>
    </source>
</evidence>
<sequence length="1148" mass="130083">MQPTSTTPSSSGPSKEPGIVQPPYPPQPHNAETAPFSVLACLLENLADEKKHERRRKLINTWFVHWRQEKGDDLYPVLRLLLPQKDRERPVYGLKEKNLAKIFIKLIGLGMRDPDAVRLLNWKEPTEKDKASGDFPQVLYEVVKKRSSITEGTLTIDDVNEVLNDLAKTIRKQDAQFKILHRVYDNCSPEEQRWIIRIILKDMNISVKEATVFSVFHPDAQDLFNICSDLKRVAWELSIPFSRLAEENKAVQLFQAFAPMLCKRPTRKIEDTVKEMGGSEFIIEEKLDGERMQLHKRGNEYFYCSRKGKDYTYLYGKDGENGCLTPFIDAAFDPRITDIILDGEMLVWDPVSQRHLPFGTLKTAARNNSTNENAPRVCFKIFDLLYLNGQSLLNKSLTCRKMNAKHYIKEIPGRFEHVTEYRGKTAKDVRVKMDQVMRARGEGLVIKHPRSKYTLNGRISDWIKVKPEYMVGRAFSSGRWPSVIVSVVSHFNGVQSIRLGGSYGSGKRSGGVSTLICAVMEDRPANDGEPKYRTFARIGTGLSFADFVWVRNKPWKQWSYKKPPKWLLTSKRGLDDKGDLYLEPEDSFMLKVKAAEIVPSTQYHMGFTLRFPRAMAIRDDLSIEDCMTANDVFESMRDEKKRKMEDHYDVESKKQKKKNMISKKPVMLSEYTGPNLSKVPVTGRIFRGITFVVSSDPKSKTGLQDKHDLMKQIHANGGTCRQIPVRKQPHMFVVYGGAITPYDLKLIIDMGVHDVIKPAWITDSLKAGRKMPLEKKYFFHATEFRKLSPVYKGFLDEGELVSMTEDGGRVSEDEDMDVDSVTEDEEEEPQPQATAAPREAVGEPKDAKALADPNSSEDSDSAENDSDDVDVASDFEEEPDFNDWFAKVEHITPTRKIESVNIGDSLADDEDSVTEDEDDELQPSTVPASRGVVSGLKGAKVSTDPIVCSEDEESVTEDEDAEPQPQAPVPKVVSSLIGAISDRNSSAQDNVVEDEDSVTEDEDKDPQPARPVPTPQVAHDQDVKMGETDDAMSYDPDLIFRHLCFYLDSPSNARKHGMSIQTRYAKEMEQSFTKVAKLITRNGGKVVGLCEPKLTHVIIDKRDISRRRELMKLTSKPKRRQLVISDWVHCCVGEEMLLDEDGVYILEP</sequence>